<comment type="function">
    <text evidence="9">Confers DNA tethering and processivity to DNA polymerases and other proteins. Acts as a clamp, forming a ring around DNA (a reaction catalyzed by the clamp-loading complex) which diffuses in an ATP-independent manner freely and bidirectionally along dsDNA. Initially characterized for its ability to contact the catalytic subunit of DNA polymerase III (Pol III), a complex, multichain enzyme responsible for most of the replicative synthesis in bacteria; Pol III exhibits 3'-5' exonuclease proofreading activity. The beta chain is required for initiation of replication as well as for processivity of DNA replication.</text>
</comment>
<comment type="subcellular location">
    <subcellularLocation>
        <location evidence="1 9">Cytoplasm</location>
    </subcellularLocation>
</comment>
<keyword evidence="8" id="KW-0238">DNA-binding</keyword>
<evidence type="ECO:0000256" key="9">
    <source>
        <dbReference type="PIRNR" id="PIRNR000804"/>
    </source>
</evidence>
<sequence>MRISCLQENLNKGVSLVSHVASKKANLPILSNILLRAKDGRIELLATNLEIGMKTQVRGKVESEGEFTVPAQLIGSYVGLLPNERIDVVLQGSELVLSSQSSQTKIKGEPSSEFPLIPEIARTNKRVVAAKALLDGLSSVVVAAAIDDSRPELHGVLFQFSPAQLVLAATDSYRLAEANIGLQGISGEENRIIVPLQTVHELLRILQQDDAAEVEIYISDNQVLFVAGDVELTSRLVVGTYPDYKQIIPREYTTEVHVPIAEFVKVIKVASLFAKSGVNDVALAIEPANKQVKVSSVNNQLGENVSSVPISGTGEKNEVVFNYRFLLDGLNVISADEVSLQVMNNTTAGILRPKGSKGFLYIVMPIKQ</sequence>
<protein>
    <recommendedName>
        <fullName evidence="9">Beta sliding clamp</fullName>
    </recommendedName>
</protein>
<dbReference type="GO" id="GO:0008408">
    <property type="term" value="F:3'-5' exonuclease activity"/>
    <property type="evidence" value="ECO:0007669"/>
    <property type="project" value="InterPro"/>
</dbReference>
<dbReference type="GO" id="GO:0003887">
    <property type="term" value="F:DNA-directed DNA polymerase activity"/>
    <property type="evidence" value="ECO:0007669"/>
    <property type="project" value="UniProtKB-UniRule"/>
</dbReference>
<dbReference type="Pfam" id="PF00712">
    <property type="entry name" value="DNA_pol3_beta"/>
    <property type="match status" value="1"/>
</dbReference>
<comment type="caution">
    <text evidence="13">The sequence shown here is derived from an EMBL/GenBank/DDBJ whole genome shotgun (WGS) entry which is preliminary data.</text>
</comment>
<evidence type="ECO:0000256" key="8">
    <source>
        <dbReference type="ARBA" id="ARBA00023125"/>
    </source>
</evidence>
<reference evidence="13 14" key="1">
    <citation type="journal article" date="2016" name="Nat. Commun.">
        <title>Thousands of microbial genomes shed light on interconnected biogeochemical processes in an aquifer system.</title>
        <authorList>
            <person name="Anantharaman K."/>
            <person name="Brown C.T."/>
            <person name="Hug L.A."/>
            <person name="Sharon I."/>
            <person name="Castelle C.J."/>
            <person name="Probst A.J."/>
            <person name="Thomas B.C."/>
            <person name="Singh A."/>
            <person name="Wilkins M.J."/>
            <person name="Karaoz U."/>
            <person name="Brodie E.L."/>
            <person name="Williams K.H."/>
            <person name="Hubbard S.S."/>
            <person name="Banfield J.F."/>
        </authorList>
    </citation>
    <scope>NUCLEOTIDE SEQUENCE [LARGE SCALE GENOMIC DNA]</scope>
</reference>
<dbReference type="EMBL" id="MHKD01000006">
    <property type="protein sequence ID" value="OGY85102.1"/>
    <property type="molecule type" value="Genomic_DNA"/>
</dbReference>
<dbReference type="Gene3D" id="3.70.10.10">
    <property type="match status" value="1"/>
</dbReference>
<dbReference type="STRING" id="1798542.A3F54_02440"/>
<dbReference type="SMART" id="SM00480">
    <property type="entry name" value="POL3Bc"/>
    <property type="match status" value="1"/>
</dbReference>
<keyword evidence="4 9" id="KW-0808">Transferase</keyword>
<dbReference type="InterPro" id="IPR046938">
    <property type="entry name" value="DNA_clamp_sf"/>
</dbReference>
<dbReference type="PANTHER" id="PTHR30478">
    <property type="entry name" value="DNA POLYMERASE III SUBUNIT BETA"/>
    <property type="match status" value="1"/>
</dbReference>
<evidence type="ECO:0000256" key="2">
    <source>
        <dbReference type="ARBA" id="ARBA00010752"/>
    </source>
</evidence>
<evidence type="ECO:0000259" key="11">
    <source>
        <dbReference type="Pfam" id="PF02767"/>
    </source>
</evidence>
<name>A0A1G2B7J8_9BACT</name>
<evidence type="ECO:0000313" key="14">
    <source>
        <dbReference type="Proteomes" id="UP000176952"/>
    </source>
</evidence>
<accession>A0A1G2B7J8</accession>
<keyword evidence="7 9" id="KW-0239">DNA-directed DNA polymerase</keyword>
<comment type="subunit">
    <text evidence="9">Forms a ring-shaped head-to-tail homodimer around DNA.</text>
</comment>
<dbReference type="NCBIfam" id="TIGR00663">
    <property type="entry name" value="dnan"/>
    <property type="match status" value="1"/>
</dbReference>
<evidence type="ECO:0000256" key="5">
    <source>
        <dbReference type="ARBA" id="ARBA00022695"/>
    </source>
</evidence>
<dbReference type="GO" id="GO:0005737">
    <property type="term" value="C:cytoplasm"/>
    <property type="evidence" value="ECO:0007669"/>
    <property type="project" value="UniProtKB-SubCell"/>
</dbReference>
<organism evidence="13 14">
    <name type="scientific">Candidatus Kerfeldbacteria bacterium RIFCSPHIGHO2_12_FULL_48_17</name>
    <dbReference type="NCBI Taxonomy" id="1798542"/>
    <lineage>
        <taxon>Bacteria</taxon>
        <taxon>Candidatus Kerfeldiibacteriota</taxon>
    </lineage>
</organism>
<feature type="domain" description="DNA polymerase III beta sliding clamp central" evidence="11">
    <location>
        <begin position="132"/>
        <end position="243"/>
    </location>
</feature>
<gene>
    <name evidence="13" type="ORF">A3F54_02440</name>
</gene>
<dbReference type="GO" id="GO:0009360">
    <property type="term" value="C:DNA polymerase III complex"/>
    <property type="evidence" value="ECO:0007669"/>
    <property type="project" value="InterPro"/>
</dbReference>
<dbReference type="AlphaFoldDB" id="A0A1G2B7J8"/>
<evidence type="ECO:0000256" key="3">
    <source>
        <dbReference type="ARBA" id="ARBA00022490"/>
    </source>
</evidence>
<dbReference type="Pfam" id="PF02767">
    <property type="entry name" value="DNA_pol3_beta_2"/>
    <property type="match status" value="1"/>
</dbReference>
<dbReference type="InterPro" id="IPR022634">
    <property type="entry name" value="DNA_polIII_beta_N"/>
</dbReference>
<dbReference type="GO" id="GO:0003677">
    <property type="term" value="F:DNA binding"/>
    <property type="evidence" value="ECO:0007669"/>
    <property type="project" value="UniProtKB-UniRule"/>
</dbReference>
<dbReference type="InterPro" id="IPR001001">
    <property type="entry name" value="DNA_polIII_beta"/>
</dbReference>
<evidence type="ECO:0000256" key="4">
    <source>
        <dbReference type="ARBA" id="ARBA00022679"/>
    </source>
</evidence>
<evidence type="ECO:0000259" key="12">
    <source>
        <dbReference type="Pfam" id="PF02768"/>
    </source>
</evidence>
<dbReference type="Pfam" id="PF02768">
    <property type="entry name" value="DNA_pol3_beta_3"/>
    <property type="match status" value="1"/>
</dbReference>
<dbReference type="PANTHER" id="PTHR30478:SF0">
    <property type="entry name" value="BETA SLIDING CLAMP"/>
    <property type="match status" value="1"/>
</dbReference>
<proteinExistence type="inferred from homology"/>
<evidence type="ECO:0000313" key="13">
    <source>
        <dbReference type="EMBL" id="OGY85102.1"/>
    </source>
</evidence>
<dbReference type="Gene3D" id="3.10.150.10">
    <property type="entry name" value="DNA Polymerase III, subunit A, domain 2"/>
    <property type="match status" value="1"/>
</dbReference>
<dbReference type="SUPFAM" id="SSF55979">
    <property type="entry name" value="DNA clamp"/>
    <property type="match status" value="3"/>
</dbReference>
<dbReference type="Proteomes" id="UP000176952">
    <property type="component" value="Unassembled WGS sequence"/>
</dbReference>
<keyword evidence="3 9" id="KW-0963">Cytoplasm</keyword>
<feature type="domain" description="DNA polymerase III beta sliding clamp C-terminal" evidence="12">
    <location>
        <begin position="245"/>
        <end position="366"/>
    </location>
</feature>
<keyword evidence="6 9" id="KW-0235">DNA replication</keyword>
<dbReference type="GO" id="GO:0006271">
    <property type="term" value="P:DNA strand elongation involved in DNA replication"/>
    <property type="evidence" value="ECO:0007669"/>
    <property type="project" value="TreeGrafter"/>
</dbReference>
<evidence type="ECO:0000256" key="7">
    <source>
        <dbReference type="ARBA" id="ARBA00022932"/>
    </source>
</evidence>
<dbReference type="CDD" id="cd00140">
    <property type="entry name" value="beta_clamp"/>
    <property type="match status" value="1"/>
</dbReference>
<evidence type="ECO:0000259" key="10">
    <source>
        <dbReference type="Pfam" id="PF00712"/>
    </source>
</evidence>
<evidence type="ECO:0000256" key="1">
    <source>
        <dbReference type="ARBA" id="ARBA00004496"/>
    </source>
</evidence>
<dbReference type="InterPro" id="IPR022635">
    <property type="entry name" value="DNA_polIII_beta_C"/>
</dbReference>
<comment type="similarity">
    <text evidence="2 9">Belongs to the beta sliding clamp family.</text>
</comment>
<dbReference type="InterPro" id="IPR022637">
    <property type="entry name" value="DNA_polIII_beta_cen"/>
</dbReference>
<feature type="domain" description="DNA polymerase III beta sliding clamp N-terminal" evidence="10">
    <location>
        <begin position="1"/>
        <end position="118"/>
    </location>
</feature>
<evidence type="ECO:0000256" key="6">
    <source>
        <dbReference type="ARBA" id="ARBA00022705"/>
    </source>
</evidence>
<dbReference type="PIRSF" id="PIRSF000804">
    <property type="entry name" value="DNA_pol_III_b"/>
    <property type="match status" value="1"/>
</dbReference>
<keyword evidence="5 9" id="KW-0548">Nucleotidyltransferase</keyword>